<proteinExistence type="predicted"/>
<organism evidence="1 2">
    <name type="scientific">Puccinia striiformis f. sp. tritici PST-78</name>
    <dbReference type="NCBI Taxonomy" id="1165861"/>
    <lineage>
        <taxon>Eukaryota</taxon>
        <taxon>Fungi</taxon>
        <taxon>Dikarya</taxon>
        <taxon>Basidiomycota</taxon>
        <taxon>Pucciniomycotina</taxon>
        <taxon>Pucciniomycetes</taxon>
        <taxon>Pucciniales</taxon>
        <taxon>Pucciniaceae</taxon>
        <taxon>Puccinia</taxon>
    </lineage>
</organism>
<dbReference type="Proteomes" id="UP000054564">
    <property type="component" value="Unassembled WGS sequence"/>
</dbReference>
<comment type="caution">
    <text evidence="1">The sequence shown here is derived from an EMBL/GenBank/DDBJ whole genome shotgun (WGS) entry which is preliminary data.</text>
</comment>
<gene>
    <name evidence="1" type="ORF">PSTG_17943</name>
</gene>
<dbReference type="AlphaFoldDB" id="A0A0L0UPC4"/>
<keyword evidence="2" id="KW-1185">Reference proteome</keyword>
<dbReference type="EMBL" id="AJIL01001269">
    <property type="protein sequence ID" value="KNE88639.1"/>
    <property type="molecule type" value="Genomic_DNA"/>
</dbReference>
<protein>
    <submittedName>
        <fullName evidence="1">Uncharacterized protein</fullName>
    </submittedName>
</protein>
<reference evidence="2" key="1">
    <citation type="submission" date="2014-03" db="EMBL/GenBank/DDBJ databases">
        <title>The Genome Sequence of Puccinia striiformis f. sp. tritici PST-78.</title>
        <authorList>
            <consortium name="The Broad Institute Genome Sequencing Platform"/>
            <person name="Cuomo C."/>
            <person name="Hulbert S."/>
            <person name="Chen X."/>
            <person name="Walker B."/>
            <person name="Young S.K."/>
            <person name="Zeng Q."/>
            <person name="Gargeya S."/>
            <person name="Fitzgerald M."/>
            <person name="Haas B."/>
            <person name="Abouelleil A."/>
            <person name="Alvarado L."/>
            <person name="Arachchi H.M."/>
            <person name="Berlin A.M."/>
            <person name="Chapman S.B."/>
            <person name="Goldberg J."/>
            <person name="Griggs A."/>
            <person name="Gujja S."/>
            <person name="Hansen M."/>
            <person name="Howarth C."/>
            <person name="Imamovic A."/>
            <person name="Larimer J."/>
            <person name="McCowan C."/>
            <person name="Montmayeur A."/>
            <person name="Murphy C."/>
            <person name="Neiman D."/>
            <person name="Pearson M."/>
            <person name="Priest M."/>
            <person name="Roberts A."/>
            <person name="Saif S."/>
            <person name="Shea T."/>
            <person name="Sisk P."/>
            <person name="Sykes S."/>
            <person name="Wortman J."/>
            <person name="Nusbaum C."/>
            <person name="Birren B."/>
        </authorList>
    </citation>
    <scope>NUCLEOTIDE SEQUENCE [LARGE SCALE GENOMIC DNA]</scope>
    <source>
        <strain evidence="2">race PST-78</strain>
    </source>
</reference>
<dbReference type="OrthoDB" id="2505407at2759"/>
<sequence length="82" mass="9374">MKGPQLDYPSLRKIEHLTQKLTGKIRVPVGVYTELKTNENGQVDVLSLDGYKKRNSDLESLIQKHQLITNKLKIQNQNLKSS</sequence>
<evidence type="ECO:0000313" key="2">
    <source>
        <dbReference type="Proteomes" id="UP000054564"/>
    </source>
</evidence>
<accession>A0A0L0UPC4</accession>
<evidence type="ECO:0000313" key="1">
    <source>
        <dbReference type="EMBL" id="KNE88639.1"/>
    </source>
</evidence>
<name>A0A0L0UPC4_9BASI</name>